<feature type="domain" description="Cytochrome c" evidence="10">
    <location>
        <begin position="130"/>
        <end position="220"/>
    </location>
</feature>
<dbReference type="InterPro" id="IPR009056">
    <property type="entry name" value="Cyt_c-like_dom"/>
</dbReference>
<dbReference type="Gene3D" id="1.10.760.10">
    <property type="entry name" value="Cytochrome c-like domain"/>
    <property type="match status" value="2"/>
</dbReference>
<dbReference type="PIRSF" id="PIRSF000005">
    <property type="entry name" value="Cytochrome_c4"/>
    <property type="match status" value="1"/>
</dbReference>
<keyword evidence="7 8" id="KW-0408">Iron</keyword>
<dbReference type="InterPro" id="IPR024167">
    <property type="entry name" value="Cytochrome_c4-like"/>
</dbReference>
<organism evidence="11 12">
    <name type="scientific">Nitrosospira multiformis</name>
    <dbReference type="NCBI Taxonomy" id="1231"/>
    <lineage>
        <taxon>Bacteria</taxon>
        <taxon>Pseudomonadati</taxon>
        <taxon>Pseudomonadota</taxon>
        <taxon>Betaproteobacteria</taxon>
        <taxon>Nitrosomonadales</taxon>
        <taxon>Nitrosomonadaceae</taxon>
        <taxon>Nitrosospira</taxon>
    </lineage>
</organism>
<name>A0ABY0T7M0_9PROT</name>
<keyword evidence="6" id="KW-0249">Electron transport</keyword>
<dbReference type="PANTHER" id="PTHR33751">
    <property type="entry name" value="CBB3-TYPE CYTOCHROME C OXIDASE SUBUNIT FIXP"/>
    <property type="match status" value="1"/>
</dbReference>
<accession>A0ABY0T7M0</accession>
<evidence type="ECO:0000259" key="10">
    <source>
        <dbReference type="PROSITE" id="PS51007"/>
    </source>
</evidence>
<evidence type="ECO:0000256" key="7">
    <source>
        <dbReference type="ARBA" id="ARBA00023004"/>
    </source>
</evidence>
<evidence type="ECO:0000313" key="12">
    <source>
        <dbReference type="Proteomes" id="UP000183471"/>
    </source>
</evidence>
<comment type="caution">
    <text evidence="11">The sequence shown here is derived from an EMBL/GenBank/DDBJ whole genome shotgun (WGS) entry which is preliminary data.</text>
</comment>
<dbReference type="PANTHER" id="PTHR33751:SF9">
    <property type="entry name" value="CYTOCHROME C4"/>
    <property type="match status" value="1"/>
</dbReference>
<evidence type="ECO:0000256" key="5">
    <source>
        <dbReference type="ARBA" id="ARBA00022764"/>
    </source>
</evidence>
<dbReference type="InterPro" id="IPR050597">
    <property type="entry name" value="Cytochrome_c_Oxidase_Subunit"/>
</dbReference>
<protein>
    <submittedName>
        <fullName evidence="11">Cytochrome c553</fullName>
    </submittedName>
</protein>
<dbReference type="Proteomes" id="UP000183471">
    <property type="component" value="Unassembled WGS sequence"/>
</dbReference>
<feature type="chain" id="PRO_5046563805" evidence="9">
    <location>
        <begin position="26"/>
        <end position="220"/>
    </location>
</feature>
<keyword evidence="9" id="KW-0732">Signal</keyword>
<keyword evidence="5" id="KW-0574">Periplasm</keyword>
<evidence type="ECO:0000313" key="11">
    <source>
        <dbReference type="EMBL" id="SDQ39534.1"/>
    </source>
</evidence>
<keyword evidence="3 8" id="KW-0349">Heme</keyword>
<gene>
    <name evidence="11" type="ORF">SAMN05216402_0685</name>
</gene>
<comment type="subcellular location">
    <subcellularLocation>
        <location evidence="1">Periplasm</location>
    </subcellularLocation>
</comment>
<evidence type="ECO:0000256" key="6">
    <source>
        <dbReference type="ARBA" id="ARBA00022982"/>
    </source>
</evidence>
<evidence type="ECO:0000256" key="3">
    <source>
        <dbReference type="ARBA" id="ARBA00022617"/>
    </source>
</evidence>
<evidence type="ECO:0000256" key="8">
    <source>
        <dbReference type="PROSITE-ProRule" id="PRU00433"/>
    </source>
</evidence>
<feature type="signal peptide" evidence="9">
    <location>
        <begin position="1"/>
        <end position="25"/>
    </location>
</feature>
<proteinExistence type="predicted"/>
<dbReference type="SUPFAM" id="SSF46626">
    <property type="entry name" value="Cytochrome c"/>
    <property type="match status" value="2"/>
</dbReference>
<dbReference type="InterPro" id="IPR036909">
    <property type="entry name" value="Cyt_c-like_dom_sf"/>
</dbReference>
<feature type="domain" description="Cytochrome c" evidence="10">
    <location>
        <begin position="36"/>
        <end position="120"/>
    </location>
</feature>
<evidence type="ECO:0000256" key="9">
    <source>
        <dbReference type="SAM" id="SignalP"/>
    </source>
</evidence>
<evidence type="ECO:0000256" key="4">
    <source>
        <dbReference type="ARBA" id="ARBA00022723"/>
    </source>
</evidence>
<evidence type="ECO:0000256" key="1">
    <source>
        <dbReference type="ARBA" id="ARBA00004418"/>
    </source>
</evidence>
<keyword evidence="4 8" id="KW-0479">Metal-binding</keyword>
<dbReference type="EMBL" id="FNKY01000001">
    <property type="protein sequence ID" value="SDQ39534.1"/>
    <property type="molecule type" value="Genomic_DNA"/>
</dbReference>
<evidence type="ECO:0000256" key="2">
    <source>
        <dbReference type="ARBA" id="ARBA00022448"/>
    </source>
</evidence>
<keyword evidence="2" id="KW-0813">Transport</keyword>
<sequence length="220" mass="23528">MHGMKSVSNVVLLFAALALSNQVSAETAPEVHKSKGDAAKGQQIATQICATCHNPDGNSVIPTNPSLAGQHAEYITKQLENFKPQDGKPAERESPIMGAMVAPLSAEDMKNLGAYYAQQTSRSGGAKDKALAQQGEKIYRGGNLESGLPACAGCHSPNGVGIPPNYPRLAGQHSEYVAAQLRAFRTDQRTKDPNNVMHMIASRMSEREIQVVSEFISGLR</sequence>
<dbReference type="PROSITE" id="PS51007">
    <property type="entry name" value="CYTC"/>
    <property type="match status" value="2"/>
</dbReference>
<dbReference type="Pfam" id="PF00034">
    <property type="entry name" value="Cytochrom_C"/>
    <property type="match status" value="2"/>
</dbReference>
<reference evidence="11 12" key="1">
    <citation type="submission" date="2016-10" db="EMBL/GenBank/DDBJ databases">
        <authorList>
            <person name="Varghese N."/>
            <person name="Submissions S."/>
        </authorList>
    </citation>
    <scope>NUCLEOTIDE SEQUENCE [LARGE SCALE GENOMIC DNA]</scope>
    <source>
        <strain evidence="11 12">Nl1</strain>
    </source>
</reference>
<keyword evidence="12" id="KW-1185">Reference proteome</keyword>